<dbReference type="RefSeq" id="WP_204695431.1">
    <property type="nucleotide sequence ID" value="NZ_JAFBEC010000001.1"/>
</dbReference>
<feature type="compositionally biased region" description="Polar residues" evidence="8">
    <location>
        <begin position="97"/>
        <end position="112"/>
    </location>
</feature>
<gene>
    <name evidence="9" type="ORF">JOD17_000361</name>
</gene>
<evidence type="ECO:0000313" key="10">
    <source>
        <dbReference type="Proteomes" id="UP000741863"/>
    </source>
</evidence>
<evidence type="ECO:0000313" key="9">
    <source>
        <dbReference type="EMBL" id="MBM7631270.1"/>
    </source>
</evidence>
<comment type="function">
    <text evidence="5">May act as an export chaperone for the filament capping protein FliD.</text>
</comment>
<evidence type="ECO:0000256" key="1">
    <source>
        <dbReference type="ARBA" id="ARBA00004514"/>
    </source>
</evidence>
<keyword evidence="3" id="KW-1005">Bacterial flagellum biogenesis</keyword>
<dbReference type="InterPro" id="IPR008622">
    <property type="entry name" value="FliT"/>
</dbReference>
<comment type="similarity">
    <text evidence="6">Belongs to the bacillales FliT family.</text>
</comment>
<keyword evidence="10" id="KW-1185">Reference proteome</keyword>
<evidence type="ECO:0000256" key="6">
    <source>
        <dbReference type="ARBA" id="ARBA00093785"/>
    </source>
</evidence>
<evidence type="ECO:0000256" key="3">
    <source>
        <dbReference type="ARBA" id="ARBA00022795"/>
    </source>
</evidence>
<dbReference type="EMBL" id="JAFBEC010000001">
    <property type="protein sequence ID" value="MBM7631270.1"/>
    <property type="molecule type" value="Genomic_DNA"/>
</dbReference>
<name>A0ABS2P877_9BACL</name>
<protein>
    <recommendedName>
        <fullName evidence="7">Flagellar protein FliT</fullName>
    </recommendedName>
</protein>
<dbReference type="Proteomes" id="UP000741863">
    <property type="component" value="Unassembled WGS sequence"/>
</dbReference>
<accession>A0ABS2P877</accession>
<evidence type="ECO:0000256" key="4">
    <source>
        <dbReference type="ARBA" id="ARBA00023186"/>
    </source>
</evidence>
<organism evidence="9 10">
    <name type="scientific">Geomicrobium sediminis</name>
    <dbReference type="NCBI Taxonomy" id="1347788"/>
    <lineage>
        <taxon>Bacteria</taxon>
        <taxon>Bacillati</taxon>
        <taxon>Bacillota</taxon>
        <taxon>Bacilli</taxon>
        <taxon>Bacillales</taxon>
        <taxon>Geomicrobium</taxon>
    </lineage>
</organism>
<proteinExistence type="inferred from homology"/>
<comment type="subcellular location">
    <subcellularLocation>
        <location evidence="1">Cytoplasm</location>
        <location evidence="1">Cytosol</location>
    </subcellularLocation>
</comment>
<evidence type="ECO:0000256" key="7">
    <source>
        <dbReference type="ARBA" id="ARBA00093797"/>
    </source>
</evidence>
<dbReference type="Pfam" id="PF05400">
    <property type="entry name" value="FliT"/>
    <property type="match status" value="1"/>
</dbReference>
<comment type="caution">
    <text evidence="9">The sequence shown here is derived from an EMBL/GenBank/DDBJ whole genome shotgun (WGS) entry which is preliminary data.</text>
</comment>
<evidence type="ECO:0000256" key="8">
    <source>
        <dbReference type="SAM" id="MobiDB-lite"/>
    </source>
</evidence>
<keyword evidence="4" id="KW-0143">Chaperone</keyword>
<feature type="region of interest" description="Disordered" evidence="8">
    <location>
        <begin position="97"/>
        <end position="120"/>
    </location>
</feature>
<evidence type="ECO:0000256" key="2">
    <source>
        <dbReference type="ARBA" id="ARBA00022490"/>
    </source>
</evidence>
<evidence type="ECO:0000256" key="5">
    <source>
        <dbReference type="ARBA" id="ARBA00093765"/>
    </source>
</evidence>
<keyword evidence="2" id="KW-0963">Cytoplasm</keyword>
<reference evidence="9 10" key="1">
    <citation type="submission" date="2021-01" db="EMBL/GenBank/DDBJ databases">
        <title>Genomic Encyclopedia of Type Strains, Phase IV (KMG-IV): sequencing the most valuable type-strain genomes for metagenomic binning, comparative biology and taxonomic classification.</title>
        <authorList>
            <person name="Goeker M."/>
        </authorList>
    </citation>
    <scope>NUCLEOTIDE SEQUENCE [LARGE SCALE GENOMIC DNA]</scope>
    <source>
        <strain evidence="9 10">DSM 25540</strain>
    </source>
</reference>
<sequence>MSSLNALHELTIKLYDHLTLPLPTNDDERDQYIEKVDRYLERRELRLSSLHQVERNKETMIVAKEIMDMNNKIDMKLHEARSVIGRDLHRVRAQKQINDQYEGTTPSQQPMTSYYFDQKN</sequence>